<name>A0A8D8N7P6_CULPI</name>
<dbReference type="EMBL" id="HBUE01115591">
    <property type="protein sequence ID" value="CAG6490467.1"/>
    <property type="molecule type" value="Transcribed_RNA"/>
</dbReference>
<evidence type="ECO:0000313" key="3">
    <source>
        <dbReference type="EMBL" id="CAG6555186.1"/>
    </source>
</evidence>
<sequence>MIRSPTTDSTTTTVNSAKRGRPNDSFGSDELMSFATPPQPSQPMTLDALFSAMNSKFDLTLRRIEESNASIATKIDTVKAELEGKLDAVTREINNFKGECATKFQSNEVALSGLCEQVNEIRQEMGGLEKRDELIVSGIPYLPEENLAKYFKAMWKEVGLSESSTPLIDTRRLKSGTNGDGVVLLQFALRNNRDDFYSNYLKNCNLKLSHLGINSTHRIYVNENLTVAARKLKVAALRLKKDGRLTTVYTKLGTVYVKRAAGEAAVAVRSEEHLHRL</sequence>
<organism evidence="3">
    <name type="scientific">Culex pipiens</name>
    <name type="common">House mosquito</name>
    <dbReference type="NCBI Taxonomy" id="7175"/>
    <lineage>
        <taxon>Eukaryota</taxon>
        <taxon>Metazoa</taxon>
        <taxon>Ecdysozoa</taxon>
        <taxon>Arthropoda</taxon>
        <taxon>Hexapoda</taxon>
        <taxon>Insecta</taxon>
        <taxon>Pterygota</taxon>
        <taxon>Neoptera</taxon>
        <taxon>Endopterygota</taxon>
        <taxon>Diptera</taxon>
        <taxon>Nematocera</taxon>
        <taxon>Culicoidea</taxon>
        <taxon>Culicidae</taxon>
        <taxon>Culicinae</taxon>
        <taxon>Culicini</taxon>
        <taxon>Culex</taxon>
        <taxon>Culex</taxon>
    </lineage>
</organism>
<accession>A0A8D8N7P6</accession>
<evidence type="ECO:0000256" key="2">
    <source>
        <dbReference type="SAM" id="MobiDB-lite"/>
    </source>
</evidence>
<reference evidence="3" key="1">
    <citation type="submission" date="2021-05" db="EMBL/GenBank/DDBJ databases">
        <authorList>
            <person name="Alioto T."/>
            <person name="Alioto T."/>
            <person name="Gomez Garrido J."/>
        </authorList>
    </citation>
    <scope>NUCLEOTIDE SEQUENCE</scope>
</reference>
<dbReference type="AlphaFoldDB" id="A0A8D8N7P6"/>
<feature type="region of interest" description="Disordered" evidence="2">
    <location>
        <begin position="1"/>
        <end position="42"/>
    </location>
</feature>
<evidence type="ECO:0000256" key="1">
    <source>
        <dbReference type="SAM" id="Coils"/>
    </source>
</evidence>
<feature type="compositionally biased region" description="Low complexity" evidence="2">
    <location>
        <begin position="1"/>
        <end position="13"/>
    </location>
</feature>
<dbReference type="EMBL" id="HBUE01148360">
    <property type="protein sequence ID" value="CAG6503922.1"/>
    <property type="molecule type" value="Transcribed_RNA"/>
</dbReference>
<protein>
    <submittedName>
        <fullName evidence="3">(northern house mosquito) hypothetical protein</fullName>
    </submittedName>
</protein>
<keyword evidence="1" id="KW-0175">Coiled coil</keyword>
<dbReference type="EMBL" id="HBUE01253283">
    <property type="protein sequence ID" value="CAG6555186.1"/>
    <property type="molecule type" value="Transcribed_RNA"/>
</dbReference>
<proteinExistence type="predicted"/>
<feature type="coiled-coil region" evidence="1">
    <location>
        <begin position="79"/>
        <end position="131"/>
    </location>
</feature>